<proteinExistence type="predicted"/>
<evidence type="ECO:0000313" key="2">
    <source>
        <dbReference type="EMBL" id="UWZ58600.1"/>
    </source>
</evidence>
<dbReference type="EMBL" id="CP073767">
    <property type="protein sequence ID" value="UWZ58600.1"/>
    <property type="molecule type" value="Genomic_DNA"/>
</dbReference>
<dbReference type="PROSITE" id="PS50801">
    <property type="entry name" value="STAS"/>
    <property type="match status" value="1"/>
</dbReference>
<dbReference type="Proteomes" id="UP001058003">
    <property type="component" value="Chromosome"/>
</dbReference>
<dbReference type="SUPFAM" id="SSF52091">
    <property type="entry name" value="SpoIIaa-like"/>
    <property type="match status" value="1"/>
</dbReference>
<dbReference type="InterPro" id="IPR058548">
    <property type="entry name" value="MlaB-like_STAS"/>
</dbReference>
<organism evidence="2 3">
    <name type="scientific">Dactylosporangium aurantiacum</name>
    <dbReference type="NCBI Taxonomy" id="35754"/>
    <lineage>
        <taxon>Bacteria</taxon>
        <taxon>Bacillati</taxon>
        <taxon>Actinomycetota</taxon>
        <taxon>Actinomycetes</taxon>
        <taxon>Micromonosporales</taxon>
        <taxon>Micromonosporaceae</taxon>
        <taxon>Dactylosporangium</taxon>
    </lineage>
</organism>
<dbReference type="RefSeq" id="WP_162189935.1">
    <property type="nucleotide sequence ID" value="NZ_CP073767.1"/>
</dbReference>
<sequence>MTTPIVPRIQVVVTGSLNTATLTHWRRLLDDAVATRPAHLVVDLTGCTDVDHTGTALLAGVHERMWAIGGRLTLRGMNPRLDLVPPQAPTPAGYRPKHRVAQRRPAAPVVALAHRDGPASATHSRKPVPSA</sequence>
<evidence type="ECO:0000259" key="1">
    <source>
        <dbReference type="PROSITE" id="PS50801"/>
    </source>
</evidence>
<gene>
    <name evidence="2" type="ORF">Daura_21960</name>
</gene>
<dbReference type="Pfam" id="PF13466">
    <property type="entry name" value="STAS_2"/>
    <property type="match status" value="1"/>
</dbReference>
<dbReference type="InterPro" id="IPR002645">
    <property type="entry name" value="STAS_dom"/>
</dbReference>
<keyword evidence="3" id="KW-1185">Reference proteome</keyword>
<feature type="domain" description="STAS" evidence="1">
    <location>
        <begin position="11"/>
        <end position="81"/>
    </location>
</feature>
<dbReference type="KEGG" id="daur:Daura_21960"/>
<evidence type="ECO:0000313" key="3">
    <source>
        <dbReference type="Proteomes" id="UP001058003"/>
    </source>
</evidence>
<protein>
    <submittedName>
        <fullName evidence="2">STAS domain-containing protein</fullName>
    </submittedName>
</protein>
<dbReference type="Gene3D" id="3.30.750.24">
    <property type="entry name" value="STAS domain"/>
    <property type="match status" value="1"/>
</dbReference>
<accession>A0A9Q9ML52</accession>
<dbReference type="AlphaFoldDB" id="A0A9Q9ML52"/>
<dbReference type="CDD" id="cd07043">
    <property type="entry name" value="STAS_anti-anti-sigma_factors"/>
    <property type="match status" value="1"/>
</dbReference>
<reference evidence="2" key="1">
    <citation type="submission" date="2021-04" db="EMBL/GenBank/DDBJ databases">
        <title>Dactylosporangium aurantiacum NRRL B-8018 full assembly.</title>
        <authorList>
            <person name="Hartkoorn R.C."/>
            <person name="Beaudoing E."/>
            <person name="Hot D."/>
        </authorList>
    </citation>
    <scope>NUCLEOTIDE SEQUENCE</scope>
    <source>
        <strain evidence="2">NRRL B-8018</strain>
    </source>
</reference>
<dbReference type="InterPro" id="IPR036513">
    <property type="entry name" value="STAS_dom_sf"/>
</dbReference>
<name>A0A9Q9ML52_9ACTN</name>